<dbReference type="EMBL" id="GBXM01056458">
    <property type="protein sequence ID" value="JAH52119.1"/>
    <property type="molecule type" value="Transcribed_RNA"/>
</dbReference>
<sequence length="33" mass="3973">MREGATGWWERTERSSQVLVPQRATWRRLSGKR</sequence>
<reference evidence="1" key="2">
    <citation type="journal article" date="2015" name="Fish Shellfish Immunol.">
        <title>Early steps in the European eel (Anguilla anguilla)-Vibrio vulnificus interaction in the gills: Role of the RtxA13 toxin.</title>
        <authorList>
            <person name="Callol A."/>
            <person name="Pajuelo D."/>
            <person name="Ebbesson L."/>
            <person name="Teles M."/>
            <person name="MacKenzie S."/>
            <person name="Amaro C."/>
        </authorList>
    </citation>
    <scope>NUCLEOTIDE SEQUENCE</scope>
</reference>
<proteinExistence type="predicted"/>
<dbReference type="AlphaFoldDB" id="A0A0E9TEK6"/>
<reference evidence="1" key="1">
    <citation type="submission" date="2014-11" db="EMBL/GenBank/DDBJ databases">
        <authorList>
            <person name="Amaro Gonzalez C."/>
        </authorList>
    </citation>
    <scope>NUCLEOTIDE SEQUENCE</scope>
</reference>
<name>A0A0E9TEK6_ANGAN</name>
<evidence type="ECO:0000313" key="1">
    <source>
        <dbReference type="EMBL" id="JAH52119.1"/>
    </source>
</evidence>
<accession>A0A0E9TEK6</accession>
<organism evidence="1">
    <name type="scientific">Anguilla anguilla</name>
    <name type="common">European freshwater eel</name>
    <name type="synonym">Muraena anguilla</name>
    <dbReference type="NCBI Taxonomy" id="7936"/>
    <lineage>
        <taxon>Eukaryota</taxon>
        <taxon>Metazoa</taxon>
        <taxon>Chordata</taxon>
        <taxon>Craniata</taxon>
        <taxon>Vertebrata</taxon>
        <taxon>Euteleostomi</taxon>
        <taxon>Actinopterygii</taxon>
        <taxon>Neopterygii</taxon>
        <taxon>Teleostei</taxon>
        <taxon>Anguilliformes</taxon>
        <taxon>Anguillidae</taxon>
        <taxon>Anguilla</taxon>
    </lineage>
</organism>
<protein>
    <submittedName>
        <fullName evidence="1">Uncharacterized protein</fullName>
    </submittedName>
</protein>